<evidence type="ECO:0000256" key="8">
    <source>
        <dbReference type="RuleBase" id="RU000605"/>
    </source>
</evidence>
<dbReference type="InterPro" id="IPR035904">
    <property type="entry name" value="Chorismate_synth_AroC_sf"/>
</dbReference>
<evidence type="ECO:0000256" key="4">
    <source>
        <dbReference type="ARBA" id="ARBA00022605"/>
    </source>
</evidence>
<evidence type="ECO:0000256" key="7">
    <source>
        <dbReference type="HAMAP-Rule" id="MF_00300"/>
    </source>
</evidence>
<evidence type="ECO:0000256" key="3">
    <source>
        <dbReference type="ARBA" id="ARBA00013036"/>
    </source>
</evidence>
<keyword evidence="7" id="KW-0521">NADP</keyword>
<keyword evidence="6 7" id="KW-0456">Lyase</keyword>
<dbReference type="PANTHER" id="PTHR21085:SF0">
    <property type="entry name" value="CHORISMATE SYNTHASE"/>
    <property type="match status" value="1"/>
</dbReference>
<feature type="binding site" evidence="7">
    <location>
        <position position="316"/>
    </location>
    <ligand>
        <name>FMN</name>
        <dbReference type="ChEBI" id="CHEBI:58210"/>
    </ligand>
</feature>
<comment type="similarity">
    <text evidence="2 7 8">Belongs to the chorismate synthase family.</text>
</comment>
<sequence>MNTFGEALKLTTFGESHGAGIGGVLDGLPAGLTIDEDFIAQEMQRRQGGRNLFSTQRKEADKVQILSGVFEGKTTGTPLGFFIHNSASKSSDYTNIKDIFRPGHADFTYFHKYGIRDYRGGGRSSARETSARVAAGAIAKCFLNEFGITLRSGIFSIGEIECQRIDFNFAKESEIFSLDKDKEESQKEAILRAKNSHDSIGGVALVSAINVPIGLGEPLYYKLDSAIGALMLGLNGVKAVEIGSGTKASKMQGSLHNDSIAPNGFSSNHSGGILGGISNGEEIYFKVHFKPTPSIFIPQETINIQNEKHICAIKGRHDPCIAIRGSVVCESMLALILADMLLLNATSKLENLKKIY</sequence>
<dbReference type="PROSITE" id="PS00788">
    <property type="entry name" value="CHORISMATE_SYNTHASE_2"/>
    <property type="match status" value="1"/>
</dbReference>
<comment type="catalytic activity">
    <reaction evidence="7 8">
        <text>5-O-(1-carboxyvinyl)-3-phosphoshikimate = chorismate + phosphate</text>
        <dbReference type="Rhea" id="RHEA:21020"/>
        <dbReference type="ChEBI" id="CHEBI:29748"/>
        <dbReference type="ChEBI" id="CHEBI:43474"/>
        <dbReference type="ChEBI" id="CHEBI:57701"/>
        <dbReference type="EC" id="4.2.3.5"/>
    </reaction>
</comment>
<dbReference type="NCBIfam" id="TIGR00033">
    <property type="entry name" value="aroC"/>
    <property type="match status" value="1"/>
</dbReference>
<comment type="cofactor">
    <cofactor evidence="7 8">
        <name>FMNH2</name>
        <dbReference type="ChEBI" id="CHEBI:57618"/>
    </cofactor>
    <text evidence="7 8">Reduced FMN (FMNH(2)).</text>
</comment>
<comment type="subunit">
    <text evidence="7">Homotetramer.</text>
</comment>
<accession>A0ABT0TU36</accession>
<dbReference type="PROSITE" id="PS00789">
    <property type="entry name" value="CHORISMATE_SYNTHASE_3"/>
    <property type="match status" value="1"/>
</dbReference>
<dbReference type="PROSITE" id="PS00787">
    <property type="entry name" value="CHORISMATE_SYNTHASE_1"/>
    <property type="match status" value="1"/>
</dbReference>
<proteinExistence type="inferred from homology"/>
<feature type="binding site" evidence="7">
    <location>
        <position position="275"/>
    </location>
    <ligand>
        <name>FMN</name>
        <dbReference type="ChEBI" id="CHEBI:58210"/>
    </ligand>
</feature>
<feature type="binding site" evidence="7">
    <location>
        <position position="46"/>
    </location>
    <ligand>
        <name>NADP(+)</name>
        <dbReference type="ChEBI" id="CHEBI:58349"/>
    </ligand>
</feature>
<comment type="pathway">
    <text evidence="1 7 8">Metabolic intermediate biosynthesis; chorismate biosynthesis; chorismate from D-erythrose 4-phosphate and phosphoenolpyruvate: step 7/7.</text>
</comment>
<dbReference type="NCBIfam" id="NF003793">
    <property type="entry name" value="PRK05382.1"/>
    <property type="match status" value="1"/>
</dbReference>
<feature type="binding site" evidence="7">
    <location>
        <begin position="290"/>
        <end position="294"/>
    </location>
    <ligand>
        <name>FMN</name>
        <dbReference type="ChEBI" id="CHEBI:58210"/>
    </ligand>
</feature>
<dbReference type="PIRSF" id="PIRSF001456">
    <property type="entry name" value="Chorismate_synth"/>
    <property type="match status" value="1"/>
</dbReference>
<dbReference type="PANTHER" id="PTHR21085">
    <property type="entry name" value="CHORISMATE SYNTHASE"/>
    <property type="match status" value="1"/>
</dbReference>
<dbReference type="InterPro" id="IPR020541">
    <property type="entry name" value="Chorismate_synthase_CS"/>
</dbReference>
<dbReference type="HAMAP" id="MF_00300">
    <property type="entry name" value="Chorismate_synth"/>
    <property type="match status" value="1"/>
</dbReference>
<gene>
    <name evidence="7 9" type="primary">aroC</name>
    <name evidence="9" type="ORF">NCR95_04580</name>
</gene>
<keyword evidence="7" id="KW-0274">FAD</keyword>
<dbReference type="Pfam" id="PF01264">
    <property type="entry name" value="Chorismate_synt"/>
    <property type="match status" value="1"/>
</dbReference>
<organism evidence="9 10">
    <name type="scientific">Helicobacter colisuis</name>
    <dbReference type="NCBI Taxonomy" id="2949739"/>
    <lineage>
        <taxon>Bacteria</taxon>
        <taxon>Pseudomonadati</taxon>
        <taxon>Campylobacterota</taxon>
        <taxon>Epsilonproteobacteria</taxon>
        <taxon>Campylobacterales</taxon>
        <taxon>Helicobacteraceae</taxon>
        <taxon>Helicobacter</taxon>
    </lineage>
</organism>
<dbReference type="EMBL" id="JAMOKX010000003">
    <property type="protein sequence ID" value="MCL9819446.1"/>
    <property type="molecule type" value="Genomic_DNA"/>
</dbReference>
<keyword evidence="5 7" id="KW-0057">Aromatic amino acid biosynthesis</keyword>
<evidence type="ECO:0000313" key="10">
    <source>
        <dbReference type="Proteomes" id="UP001057522"/>
    </source>
</evidence>
<keyword evidence="4 7" id="KW-0028">Amino-acid biosynthesis</keyword>
<evidence type="ECO:0000256" key="5">
    <source>
        <dbReference type="ARBA" id="ARBA00023141"/>
    </source>
</evidence>
<evidence type="ECO:0000313" key="9">
    <source>
        <dbReference type="EMBL" id="MCL9819446.1"/>
    </source>
</evidence>
<feature type="binding site" evidence="7">
    <location>
        <begin position="123"/>
        <end position="125"/>
    </location>
    <ligand>
        <name>FMN</name>
        <dbReference type="ChEBI" id="CHEBI:58210"/>
    </ligand>
</feature>
<dbReference type="InterPro" id="IPR000453">
    <property type="entry name" value="Chorismate_synth"/>
</dbReference>
<protein>
    <recommendedName>
        <fullName evidence="3 7">Chorismate synthase</fullName>
        <shortName evidence="7">CS</shortName>
        <ecNumber evidence="3 7">4.2.3.5</ecNumber>
    </recommendedName>
    <alternativeName>
        <fullName evidence="7">5-enolpyruvylshikimate-3-phosphate phospholyase</fullName>
    </alternativeName>
</protein>
<comment type="function">
    <text evidence="7">Catalyzes the anti-1,4-elimination of the C-3 phosphate and the C-6 proR hydrogen from 5-enolpyruvylshikimate-3-phosphate (EPSP) to yield chorismate, which is the branch point compound that serves as the starting substrate for the three terminal pathways of aromatic amino acid biosynthesis. This reaction introduces a second double bond into the aromatic ring system.</text>
</comment>
<dbReference type="Gene3D" id="3.60.150.10">
    <property type="entry name" value="Chorismate synthase AroC"/>
    <property type="match status" value="1"/>
</dbReference>
<evidence type="ECO:0000256" key="2">
    <source>
        <dbReference type="ARBA" id="ARBA00008014"/>
    </source>
</evidence>
<evidence type="ECO:0000256" key="6">
    <source>
        <dbReference type="ARBA" id="ARBA00023239"/>
    </source>
</evidence>
<dbReference type="RefSeq" id="WP_250604149.1">
    <property type="nucleotide sequence ID" value="NZ_JAMOKX010000003.1"/>
</dbReference>
<dbReference type="EC" id="4.2.3.5" evidence="3 7"/>
<keyword evidence="7" id="KW-0288">FMN</keyword>
<keyword evidence="7" id="KW-0285">Flavoprotein</keyword>
<dbReference type="Proteomes" id="UP001057522">
    <property type="component" value="Unassembled WGS sequence"/>
</dbReference>
<comment type="caution">
    <text evidence="7">Lacks conserved residue(s) required for the propagation of feature annotation.</text>
</comment>
<dbReference type="CDD" id="cd07304">
    <property type="entry name" value="Chorismate_synthase"/>
    <property type="match status" value="1"/>
</dbReference>
<name>A0ABT0TU36_9HELI</name>
<feature type="binding site" evidence="7">
    <location>
        <begin position="235"/>
        <end position="236"/>
    </location>
    <ligand>
        <name>FMN</name>
        <dbReference type="ChEBI" id="CHEBI:58210"/>
    </ligand>
</feature>
<keyword evidence="10" id="KW-1185">Reference proteome</keyword>
<reference evidence="9" key="1">
    <citation type="submission" date="2022-06" db="EMBL/GenBank/DDBJ databases">
        <title>Helicobacter colisuis sp. nov.</title>
        <authorList>
            <person name="Papic B."/>
            <person name="Gruntar I."/>
        </authorList>
    </citation>
    <scope>NUCLEOTIDE SEQUENCE</scope>
    <source>
        <strain evidence="9">11154-15</strain>
    </source>
</reference>
<dbReference type="GO" id="GO:0004107">
    <property type="term" value="F:chorismate synthase activity"/>
    <property type="evidence" value="ECO:0007669"/>
    <property type="project" value="UniProtKB-EC"/>
</dbReference>
<comment type="caution">
    <text evidence="9">The sequence shown here is derived from an EMBL/GenBank/DDBJ whole genome shotgun (WGS) entry which is preliminary data.</text>
</comment>
<dbReference type="SUPFAM" id="SSF103263">
    <property type="entry name" value="Chorismate synthase, AroC"/>
    <property type="match status" value="1"/>
</dbReference>
<evidence type="ECO:0000256" key="1">
    <source>
        <dbReference type="ARBA" id="ARBA00005044"/>
    </source>
</evidence>